<accession>W2HGQ7</accession>
<gene>
    <name evidence="2" type="ORF">L915_03183</name>
</gene>
<protein>
    <recommendedName>
        <fullName evidence="1">DUF659 domain-containing protein</fullName>
    </recommendedName>
</protein>
<dbReference type="Proteomes" id="UP000053236">
    <property type="component" value="Unassembled WGS sequence"/>
</dbReference>
<reference evidence="2" key="1">
    <citation type="submission" date="2013-11" db="EMBL/GenBank/DDBJ databases">
        <title>The Genome Sequence of Phytophthora parasitica CJ02B3.</title>
        <authorList>
            <consortium name="The Broad Institute Genomics Platform"/>
            <person name="Russ C."/>
            <person name="Tyler B."/>
            <person name="Panabieres F."/>
            <person name="Shan W."/>
            <person name="Tripathy S."/>
            <person name="Grunwald N."/>
            <person name="Machado M."/>
            <person name="Johnson C.S."/>
            <person name="Arredondo F."/>
            <person name="Hong C."/>
            <person name="Coffey M."/>
            <person name="Young S.K."/>
            <person name="Zeng Q."/>
            <person name="Gargeya S."/>
            <person name="Fitzgerald M."/>
            <person name="Abouelleil A."/>
            <person name="Alvarado L."/>
            <person name="Chapman S.B."/>
            <person name="Gainer-Dewar J."/>
            <person name="Goldberg J."/>
            <person name="Griggs A."/>
            <person name="Gujja S."/>
            <person name="Hansen M."/>
            <person name="Howarth C."/>
            <person name="Imamovic A."/>
            <person name="Ireland A."/>
            <person name="Larimer J."/>
            <person name="McCowan C."/>
            <person name="Murphy C."/>
            <person name="Pearson M."/>
            <person name="Poon T.W."/>
            <person name="Priest M."/>
            <person name="Roberts A."/>
            <person name="Saif S."/>
            <person name="Shea T."/>
            <person name="Sykes S."/>
            <person name="Wortman J."/>
            <person name="Nusbaum C."/>
            <person name="Birren B."/>
        </authorList>
    </citation>
    <scope>NUCLEOTIDE SEQUENCE [LARGE SCALE GENOMIC DNA]</scope>
    <source>
        <strain evidence="2">CJ02B3</strain>
    </source>
</reference>
<dbReference type="InterPro" id="IPR007021">
    <property type="entry name" value="DUF659"/>
</dbReference>
<proteinExistence type="predicted"/>
<dbReference type="VEuPathDB" id="FungiDB:PPTG_00549"/>
<organism evidence="2">
    <name type="scientific">Phytophthora nicotianae</name>
    <name type="common">Potato buckeye rot agent</name>
    <name type="synonym">Phytophthora parasitica</name>
    <dbReference type="NCBI Taxonomy" id="4792"/>
    <lineage>
        <taxon>Eukaryota</taxon>
        <taxon>Sar</taxon>
        <taxon>Stramenopiles</taxon>
        <taxon>Oomycota</taxon>
        <taxon>Peronosporomycetes</taxon>
        <taxon>Peronosporales</taxon>
        <taxon>Peronosporaceae</taxon>
        <taxon>Phytophthora</taxon>
    </lineage>
</organism>
<evidence type="ECO:0000313" key="2">
    <source>
        <dbReference type="EMBL" id="ETK93676.1"/>
    </source>
</evidence>
<dbReference type="Pfam" id="PF04937">
    <property type="entry name" value="DUF659"/>
    <property type="match status" value="1"/>
</dbReference>
<evidence type="ECO:0000259" key="1">
    <source>
        <dbReference type="Pfam" id="PF04937"/>
    </source>
</evidence>
<sequence>MFKSLCDLLHQSSRLPNPLWSPARTILTKKHLRWHLLECFFVCALPFILLEAQVFRDFMAMVVPTMKLPSRQRLSTVLLPRVRDDVRKKVVNLINAHNFVSLVTDGWANTNSSSIINFMVVAPGMPSMFWSSWSTRSKQHTARYFAEVIGKVIGKIERETTAQVVSVAAGLP</sequence>
<dbReference type="AlphaFoldDB" id="W2HGQ7"/>
<dbReference type="EMBL" id="KI684860">
    <property type="protein sequence ID" value="ETK93676.1"/>
    <property type="molecule type" value="Genomic_DNA"/>
</dbReference>
<name>W2HGQ7_PHYNI</name>
<feature type="domain" description="DUF659" evidence="1">
    <location>
        <begin position="69"/>
        <end position="166"/>
    </location>
</feature>